<dbReference type="Pfam" id="PF04932">
    <property type="entry name" value="Wzy_C"/>
    <property type="match status" value="1"/>
</dbReference>
<sequence length="422" mass="47697">MKVGNPTRVSCWSIVTATVILLMVLDIRAFGLVAITGSLNRVWGAYEKTLLAAIAIILFLFMDAAAKREITGSRFLDKYVLCAVLSTVSLYIFTYFKYPQQNLTQTVLAGTHFLIVPLALPLYGLLRKQGGSERIFVWMNKVTFVWYCILIFQSIIYLKSGRLFLHIDENIRNDSIRISLNSIGNLMIVYNFNALYSGRAKKKGWYVIQLALGAYCLIMVQQTRAYNVIIGICIAVIIMLHTNTPLKTLRSLILIAACFVVLDQMNIIDTMQQSFSVDNEVYGNGTKARMLATTYYWEAFLKSPLFGQGFINSKVYLTILRGNQGIFNYSDVGFLGLLANTGLLCIAFYIWPLLRWGKQVIGYLADRSKRIDNSFLIAFFIYIAGTSTTLIMTDSQRILLLPFSLAVFEYARNKPALRKEVA</sequence>
<feature type="transmembrane region" description="Helical" evidence="5">
    <location>
        <begin position="108"/>
        <end position="126"/>
    </location>
</feature>
<evidence type="ECO:0000256" key="2">
    <source>
        <dbReference type="ARBA" id="ARBA00022692"/>
    </source>
</evidence>
<evidence type="ECO:0000313" key="7">
    <source>
        <dbReference type="EMBL" id="SHL60615.1"/>
    </source>
</evidence>
<feature type="transmembrane region" description="Helical" evidence="5">
    <location>
        <begin position="203"/>
        <end position="220"/>
    </location>
</feature>
<dbReference type="OrthoDB" id="2084414at2"/>
<organism evidence="7 8">
    <name type="scientific">Anaerocolumna jejuensis DSM 15929</name>
    <dbReference type="NCBI Taxonomy" id="1121322"/>
    <lineage>
        <taxon>Bacteria</taxon>
        <taxon>Bacillati</taxon>
        <taxon>Bacillota</taxon>
        <taxon>Clostridia</taxon>
        <taxon>Lachnospirales</taxon>
        <taxon>Lachnospiraceae</taxon>
        <taxon>Anaerocolumna</taxon>
    </lineage>
</organism>
<keyword evidence="2 5" id="KW-0812">Transmembrane</keyword>
<feature type="transmembrane region" description="Helical" evidence="5">
    <location>
        <begin position="138"/>
        <end position="158"/>
    </location>
</feature>
<protein>
    <recommendedName>
        <fullName evidence="6">O-antigen ligase-related domain-containing protein</fullName>
    </recommendedName>
</protein>
<evidence type="ECO:0000259" key="6">
    <source>
        <dbReference type="Pfam" id="PF04932"/>
    </source>
</evidence>
<dbReference type="Proteomes" id="UP000184386">
    <property type="component" value="Unassembled WGS sequence"/>
</dbReference>
<keyword evidence="8" id="KW-1185">Reference proteome</keyword>
<feature type="transmembrane region" description="Helical" evidence="5">
    <location>
        <begin position="226"/>
        <end position="242"/>
    </location>
</feature>
<keyword evidence="3 5" id="KW-1133">Transmembrane helix</keyword>
<gene>
    <name evidence="7" type="ORF">SAMN02745136_05296</name>
</gene>
<evidence type="ECO:0000256" key="5">
    <source>
        <dbReference type="SAM" id="Phobius"/>
    </source>
</evidence>
<accession>A0A1M7C042</accession>
<evidence type="ECO:0000256" key="1">
    <source>
        <dbReference type="ARBA" id="ARBA00004141"/>
    </source>
</evidence>
<name>A0A1M7C042_9FIRM</name>
<feature type="transmembrane region" description="Helical" evidence="5">
    <location>
        <begin position="249"/>
        <end position="268"/>
    </location>
</feature>
<dbReference type="RefSeq" id="WP_073280200.1">
    <property type="nucleotide sequence ID" value="NZ_FRAC01000040.1"/>
</dbReference>
<feature type="transmembrane region" description="Helical" evidence="5">
    <location>
        <begin position="12"/>
        <end position="37"/>
    </location>
</feature>
<comment type="subcellular location">
    <subcellularLocation>
        <location evidence="1">Membrane</location>
        <topology evidence="1">Multi-pass membrane protein</topology>
    </subcellularLocation>
</comment>
<dbReference type="AlphaFoldDB" id="A0A1M7C042"/>
<reference evidence="7 8" key="1">
    <citation type="submission" date="2016-11" db="EMBL/GenBank/DDBJ databases">
        <authorList>
            <person name="Jaros S."/>
            <person name="Januszkiewicz K."/>
            <person name="Wedrychowicz H."/>
        </authorList>
    </citation>
    <scope>NUCLEOTIDE SEQUENCE [LARGE SCALE GENOMIC DNA]</scope>
    <source>
        <strain evidence="7 8">DSM 15929</strain>
    </source>
</reference>
<dbReference type="InterPro" id="IPR007016">
    <property type="entry name" value="O-antigen_ligase-rel_domated"/>
</dbReference>
<evidence type="ECO:0000313" key="8">
    <source>
        <dbReference type="Proteomes" id="UP000184386"/>
    </source>
</evidence>
<feature type="transmembrane region" description="Helical" evidence="5">
    <location>
        <begin position="178"/>
        <end position="196"/>
    </location>
</feature>
<feature type="transmembrane region" description="Helical" evidence="5">
    <location>
        <begin position="49"/>
        <end position="66"/>
    </location>
</feature>
<evidence type="ECO:0000256" key="4">
    <source>
        <dbReference type="ARBA" id="ARBA00023136"/>
    </source>
</evidence>
<dbReference type="EMBL" id="FRAC01000040">
    <property type="protein sequence ID" value="SHL60615.1"/>
    <property type="molecule type" value="Genomic_DNA"/>
</dbReference>
<feature type="transmembrane region" description="Helical" evidence="5">
    <location>
        <begin position="332"/>
        <end position="354"/>
    </location>
</feature>
<dbReference type="GO" id="GO:0016020">
    <property type="term" value="C:membrane"/>
    <property type="evidence" value="ECO:0007669"/>
    <property type="project" value="UniProtKB-SubCell"/>
</dbReference>
<proteinExistence type="predicted"/>
<feature type="transmembrane region" description="Helical" evidence="5">
    <location>
        <begin position="78"/>
        <end position="96"/>
    </location>
</feature>
<keyword evidence="4 5" id="KW-0472">Membrane</keyword>
<feature type="domain" description="O-antigen ligase-related" evidence="6">
    <location>
        <begin position="213"/>
        <end position="350"/>
    </location>
</feature>
<evidence type="ECO:0000256" key="3">
    <source>
        <dbReference type="ARBA" id="ARBA00022989"/>
    </source>
</evidence>
<dbReference type="STRING" id="1121322.SAMN02745136_05296"/>
<feature type="transmembrane region" description="Helical" evidence="5">
    <location>
        <begin position="375"/>
        <end position="393"/>
    </location>
</feature>